<comment type="caution">
    <text evidence="2">The sequence shown here is derived from an EMBL/GenBank/DDBJ whole genome shotgun (WGS) entry which is preliminary data.</text>
</comment>
<evidence type="ECO:0000313" key="3">
    <source>
        <dbReference type="Proteomes" id="UP000715441"/>
    </source>
</evidence>
<organism evidence="2 3">
    <name type="scientific">Amycolatopsis acididurans</name>
    <dbReference type="NCBI Taxonomy" id="2724524"/>
    <lineage>
        <taxon>Bacteria</taxon>
        <taxon>Bacillati</taxon>
        <taxon>Actinomycetota</taxon>
        <taxon>Actinomycetes</taxon>
        <taxon>Pseudonocardiales</taxon>
        <taxon>Pseudonocardiaceae</taxon>
        <taxon>Amycolatopsis</taxon>
    </lineage>
</organism>
<name>A0ABX1JBQ5_9PSEU</name>
<dbReference type="Pfam" id="PF01796">
    <property type="entry name" value="OB_ChsH2_C"/>
    <property type="match status" value="1"/>
</dbReference>
<reference evidence="2 3" key="1">
    <citation type="submission" date="2020-04" db="EMBL/GenBank/DDBJ databases">
        <title>Novel species.</title>
        <authorList>
            <person name="Teo W.F.A."/>
            <person name="Lipun K."/>
            <person name="Srisuk N."/>
            <person name="Duangmal K."/>
        </authorList>
    </citation>
    <scope>NUCLEOTIDE SEQUENCE [LARGE SCALE GENOMIC DNA]</scope>
    <source>
        <strain evidence="2 3">K13G38</strain>
    </source>
</reference>
<evidence type="ECO:0000313" key="2">
    <source>
        <dbReference type="EMBL" id="NKQ57223.1"/>
    </source>
</evidence>
<keyword evidence="3" id="KW-1185">Reference proteome</keyword>
<accession>A0ABX1JBQ5</accession>
<dbReference type="InterPro" id="IPR002878">
    <property type="entry name" value="ChsH2_C"/>
</dbReference>
<dbReference type="PANTHER" id="PTHR34075">
    <property type="entry name" value="BLR3430 PROTEIN"/>
    <property type="match status" value="1"/>
</dbReference>
<sequence length="127" mass="13153">MVNVETIGTPDPRPRLASRDEPVVAGFRCGACGYPAFQPMPDCPVCGGALAEATFGPSGTVFASTCLRVRVPGRPSPRGLSYVDLDEGPRVLAEVSADVSPLPVGTRVVLTGVSAQGDLRVRAEEAS</sequence>
<evidence type="ECO:0000259" key="1">
    <source>
        <dbReference type="Pfam" id="PF01796"/>
    </source>
</evidence>
<feature type="domain" description="ChsH2 C-terminal OB-fold" evidence="1">
    <location>
        <begin position="56"/>
        <end position="110"/>
    </location>
</feature>
<dbReference type="SUPFAM" id="SSF50249">
    <property type="entry name" value="Nucleic acid-binding proteins"/>
    <property type="match status" value="1"/>
</dbReference>
<proteinExistence type="predicted"/>
<dbReference type="InterPro" id="IPR052513">
    <property type="entry name" value="Thioester_dehydratase-like"/>
</dbReference>
<dbReference type="InterPro" id="IPR012340">
    <property type="entry name" value="NA-bd_OB-fold"/>
</dbReference>
<gene>
    <name evidence="2" type="ORF">HFP15_30565</name>
</gene>
<dbReference type="RefSeq" id="WP_168520252.1">
    <property type="nucleotide sequence ID" value="NZ_JAAXLS010000033.1"/>
</dbReference>
<protein>
    <recommendedName>
        <fullName evidence="1">ChsH2 C-terminal OB-fold domain-containing protein</fullName>
    </recommendedName>
</protein>
<dbReference type="EMBL" id="JAAXLS010000033">
    <property type="protein sequence ID" value="NKQ57223.1"/>
    <property type="molecule type" value="Genomic_DNA"/>
</dbReference>
<dbReference type="Proteomes" id="UP000715441">
    <property type="component" value="Unassembled WGS sequence"/>
</dbReference>
<dbReference type="PANTHER" id="PTHR34075:SF5">
    <property type="entry name" value="BLR3430 PROTEIN"/>
    <property type="match status" value="1"/>
</dbReference>